<proteinExistence type="predicted"/>
<dbReference type="InterPro" id="IPR027463">
    <property type="entry name" value="AcrB_DN_DC_subdom"/>
</dbReference>
<feature type="transmembrane region" description="Helical" evidence="1">
    <location>
        <begin position="197"/>
        <end position="215"/>
    </location>
</feature>
<comment type="caution">
    <text evidence="2">The sequence shown here is derived from an EMBL/GenBank/DDBJ whole genome shotgun (WGS) entry which is preliminary data.</text>
</comment>
<dbReference type="Gene3D" id="3.30.70.1440">
    <property type="entry name" value="Multidrug efflux transporter AcrB pore domain"/>
    <property type="match status" value="1"/>
</dbReference>
<dbReference type="SUPFAM" id="SSF82714">
    <property type="entry name" value="Multidrug efflux transporter AcrB TolC docking domain, DN and DC subdomains"/>
    <property type="match status" value="1"/>
</dbReference>
<keyword evidence="1" id="KW-0812">Transmembrane</keyword>
<dbReference type="GO" id="GO:0005886">
    <property type="term" value="C:plasma membrane"/>
    <property type="evidence" value="ECO:0007669"/>
    <property type="project" value="TreeGrafter"/>
</dbReference>
<dbReference type="Pfam" id="PF00873">
    <property type="entry name" value="ACR_tran"/>
    <property type="match status" value="1"/>
</dbReference>
<dbReference type="Gene3D" id="3.30.2090.10">
    <property type="entry name" value="Multidrug efflux transporter AcrB TolC docking domain, DN and DC subdomains"/>
    <property type="match status" value="1"/>
</dbReference>
<evidence type="ECO:0000313" key="2">
    <source>
        <dbReference type="EMBL" id="HEE18171.1"/>
    </source>
</evidence>
<dbReference type="PANTHER" id="PTHR32063:SF0">
    <property type="entry name" value="SWARMING MOTILITY PROTEIN SWRC"/>
    <property type="match status" value="1"/>
</dbReference>
<reference evidence="2" key="1">
    <citation type="journal article" date="2020" name="mSystems">
        <title>Genome- and Community-Level Interaction Insights into Carbon Utilization and Element Cycling Functions of Hydrothermarchaeota in Hydrothermal Sediment.</title>
        <authorList>
            <person name="Zhou Z."/>
            <person name="Liu Y."/>
            <person name="Xu W."/>
            <person name="Pan J."/>
            <person name="Luo Z.H."/>
            <person name="Li M."/>
        </authorList>
    </citation>
    <scope>NUCLEOTIDE SEQUENCE [LARGE SCALE GENOMIC DNA]</scope>
    <source>
        <strain evidence="2">SpSt-236</strain>
    </source>
</reference>
<dbReference type="InterPro" id="IPR001036">
    <property type="entry name" value="Acrflvin-R"/>
</dbReference>
<name>A0A7C1WI15_UNCW3</name>
<dbReference type="PANTHER" id="PTHR32063">
    <property type="match status" value="1"/>
</dbReference>
<protein>
    <submittedName>
        <fullName evidence="2">Efflux RND transporter permease subunit</fullName>
    </submittedName>
</protein>
<gene>
    <name evidence="2" type="ORF">ENP62_01290</name>
</gene>
<dbReference type="AlphaFoldDB" id="A0A7C1WI15"/>
<dbReference type="PRINTS" id="PR00702">
    <property type="entry name" value="ACRIFLAVINRP"/>
</dbReference>
<keyword evidence="1" id="KW-1133">Transmembrane helix</keyword>
<feature type="transmembrane region" description="Helical" evidence="1">
    <location>
        <begin position="171"/>
        <end position="190"/>
    </location>
</feature>
<evidence type="ECO:0000256" key="1">
    <source>
        <dbReference type="SAM" id="Phobius"/>
    </source>
</evidence>
<dbReference type="GO" id="GO:0042910">
    <property type="term" value="F:xenobiotic transmembrane transporter activity"/>
    <property type="evidence" value="ECO:0007669"/>
    <property type="project" value="TreeGrafter"/>
</dbReference>
<feature type="transmembrane region" description="Helical" evidence="1">
    <location>
        <begin position="273"/>
        <end position="292"/>
    </location>
</feature>
<dbReference type="Gene3D" id="1.20.1640.10">
    <property type="entry name" value="Multidrug efflux transporter AcrB transmembrane domain"/>
    <property type="match status" value="1"/>
</dbReference>
<accession>A0A7C1WI15</accession>
<dbReference type="SUPFAM" id="SSF82866">
    <property type="entry name" value="Multidrug efflux transporter AcrB transmembrane domain"/>
    <property type="match status" value="1"/>
</dbReference>
<keyword evidence="1" id="KW-0472">Membrane</keyword>
<organism evidence="2">
    <name type="scientific">candidate division WOR-3 bacterium</name>
    <dbReference type="NCBI Taxonomy" id="2052148"/>
    <lineage>
        <taxon>Bacteria</taxon>
        <taxon>Bacteria division WOR-3</taxon>
    </lineage>
</organism>
<feature type="transmembrane region" description="Helical" evidence="1">
    <location>
        <begin position="221"/>
        <end position="244"/>
    </location>
</feature>
<dbReference type="EMBL" id="DSKA01000098">
    <property type="protein sequence ID" value="HEE18171.1"/>
    <property type="molecule type" value="Genomic_DNA"/>
</dbReference>
<sequence>MLAAIESIPGIADLKSSREPGKPELQLIIDRQKAALYGLTPYQVGSALRTQIQGNAVSTFRLAGREYDILLRLPEEQRNELLDILGITINSPAGPVPLKNLVSVRTGTGPIEIERKNNQRVVKITARNVGVSSGQLATRIARALKPIPVPPGFDIRLSGSYEEMTSTFRDFALVLVIAIILVFVVMASQFESLRDPFIIMFTLPFALIGVLWALFLTRTPISVISLLGVLILVGIVVNNGIVYIDYTNQLRRKHGFTLIEAVKEAGRVRLRPILMTSLTTIFGMLPLAFQIGEGSELWSPLGRAIVGGMVVSTFLPLVFIPVLYTIFELRSERRRQQKGESG</sequence>
<feature type="transmembrane region" description="Helical" evidence="1">
    <location>
        <begin position="304"/>
        <end position="327"/>
    </location>
</feature>